<organism evidence="1 2">
    <name type="scientific">Peptidiphaga gingivicola</name>
    <dbReference type="NCBI Taxonomy" id="2741497"/>
    <lineage>
        <taxon>Bacteria</taxon>
        <taxon>Bacillati</taxon>
        <taxon>Actinomycetota</taxon>
        <taxon>Actinomycetes</taxon>
        <taxon>Actinomycetales</taxon>
        <taxon>Actinomycetaceae</taxon>
        <taxon>Peptidiphaga</taxon>
    </lineage>
</organism>
<keyword evidence="2" id="KW-1185">Reference proteome</keyword>
<dbReference type="AlphaFoldDB" id="A0A179B393"/>
<dbReference type="Gene3D" id="1.10.40.50">
    <property type="entry name" value="Probable gtpase engc, domain 3"/>
    <property type="match status" value="1"/>
</dbReference>
<gene>
    <name evidence="1" type="ORF">A4H34_01690</name>
</gene>
<accession>A0A179B393</accession>
<protein>
    <submittedName>
        <fullName evidence="1">Uncharacterized protein</fullName>
    </submittedName>
</protein>
<evidence type="ECO:0000313" key="1">
    <source>
        <dbReference type="EMBL" id="OAP85930.1"/>
    </source>
</evidence>
<dbReference type="EMBL" id="LVZK01000001">
    <property type="protein sequence ID" value="OAP85930.1"/>
    <property type="molecule type" value="Genomic_DNA"/>
</dbReference>
<dbReference type="Proteomes" id="UP000078368">
    <property type="component" value="Unassembled WGS sequence"/>
</dbReference>
<reference evidence="1 2" key="1">
    <citation type="submission" date="2016-04" db="EMBL/GenBank/DDBJ databases">
        <title>Peptidophaga gingivicola gen. nov., sp. nov., isolated from human subgingival plaque.</title>
        <authorList>
            <person name="Beall C.J."/>
            <person name="Mokrzan E.M."/>
            <person name="Griffen A.L."/>
            <person name="Leys E.J."/>
        </authorList>
    </citation>
    <scope>NUCLEOTIDE SEQUENCE [LARGE SCALE GENOMIC DNA]</scope>
    <source>
        <strain evidence="1 2">BA112</strain>
    </source>
</reference>
<dbReference type="RefSeq" id="WP_064230861.1">
    <property type="nucleotide sequence ID" value="NZ_LVZK01000001.1"/>
</dbReference>
<dbReference type="OrthoDB" id="9809485at2"/>
<dbReference type="STRING" id="1823756.A4H34_01690"/>
<sequence length="86" mass="9405">MPRRVGLGYPENCDDVVGRTLEGVGELAQERWFPDCTHASESGCAVKQPIDAGEPAPERLERYRALAQKSEALLPLGLRLEKGDAL</sequence>
<evidence type="ECO:0000313" key="2">
    <source>
        <dbReference type="Proteomes" id="UP000078368"/>
    </source>
</evidence>
<comment type="caution">
    <text evidence="1">The sequence shown here is derived from an EMBL/GenBank/DDBJ whole genome shotgun (WGS) entry which is preliminary data.</text>
</comment>
<name>A0A179B393_9ACTO</name>
<proteinExistence type="predicted"/>